<name>A0A2M7RJM8_9BACT</name>
<evidence type="ECO:0000313" key="2">
    <source>
        <dbReference type="Proteomes" id="UP000230779"/>
    </source>
</evidence>
<gene>
    <name evidence="1" type="ORF">COY66_01960</name>
</gene>
<reference evidence="1 2" key="1">
    <citation type="submission" date="2017-09" db="EMBL/GenBank/DDBJ databases">
        <title>Depth-based differentiation of microbial function through sediment-hosted aquifers and enrichment of novel symbionts in the deep terrestrial subsurface.</title>
        <authorList>
            <person name="Probst A.J."/>
            <person name="Ladd B."/>
            <person name="Jarett J.K."/>
            <person name="Geller-Mcgrath D.E."/>
            <person name="Sieber C.M."/>
            <person name="Emerson J.B."/>
            <person name="Anantharaman K."/>
            <person name="Thomas B.C."/>
            <person name="Malmstrom R."/>
            <person name="Stieglmeier M."/>
            <person name="Klingl A."/>
            <person name="Woyke T."/>
            <person name="Ryan C.M."/>
            <person name="Banfield J.F."/>
        </authorList>
    </citation>
    <scope>NUCLEOTIDE SEQUENCE [LARGE SCALE GENOMIC DNA]</scope>
    <source>
        <strain evidence="1">CG_4_10_14_0_8_um_filter_42_10</strain>
    </source>
</reference>
<protein>
    <recommendedName>
        <fullName evidence="3">Dephospho-CoA kinase</fullName>
    </recommendedName>
</protein>
<evidence type="ECO:0008006" key="3">
    <source>
        <dbReference type="Google" id="ProtNLM"/>
    </source>
</evidence>
<accession>A0A2M7RJM8</accession>
<dbReference type="InterPro" id="IPR027417">
    <property type="entry name" value="P-loop_NTPase"/>
</dbReference>
<comment type="caution">
    <text evidence="1">The sequence shown here is derived from an EMBL/GenBank/DDBJ whole genome shotgun (WGS) entry which is preliminary data.</text>
</comment>
<dbReference type="Gene3D" id="3.40.50.300">
    <property type="entry name" value="P-loop containing nucleotide triphosphate hydrolases"/>
    <property type="match status" value="1"/>
</dbReference>
<dbReference type="PANTHER" id="PTHR41930">
    <property type="entry name" value="UPF0200 PROTEIN MJ1399"/>
    <property type="match status" value="1"/>
</dbReference>
<dbReference type="SUPFAM" id="SSF52540">
    <property type="entry name" value="P-loop containing nucleoside triphosphate hydrolases"/>
    <property type="match status" value="1"/>
</dbReference>
<evidence type="ECO:0000313" key="1">
    <source>
        <dbReference type="EMBL" id="PIY96914.1"/>
    </source>
</evidence>
<dbReference type="Proteomes" id="UP000230779">
    <property type="component" value="Unassembled WGS sequence"/>
</dbReference>
<organism evidence="1 2">
    <name type="scientific">Candidatus Kerfeldbacteria bacterium CG_4_10_14_0_8_um_filter_42_10</name>
    <dbReference type="NCBI Taxonomy" id="2014248"/>
    <lineage>
        <taxon>Bacteria</taxon>
        <taxon>Candidatus Kerfeldiibacteriota</taxon>
    </lineage>
</organism>
<dbReference type="AlphaFoldDB" id="A0A2M7RJM8"/>
<sequence>MSKLILGFIGPIASGKGTACRYFSEKYQADSFRFSSILRDILDRLYLPQSRENMQELSLLLRENFSQDILSKAIAEDANKAAGELVVIDGIRRESDIKHLRHTPGFKLIGLAVDVRRRYERLVQRHENSDDQNKTWEEFQKDQEAEAERQIPEMIRKADVVIDNNGTLEEFYKNLDRLVE</sequence>
<proteinExistence type="predicted"/>
<dbReference type="Pfam" id="PF13207">
    <property type="entry name" value="AAA_17"/>
    <property type="match status" value="1"/>
</dbReference>
<dbReference type="EMBL" id="PFMD01000024">
    <property type="protein sequence ID" value="PIY96914.1"/>
    <property type="molecule type" value="Genomic_DNA"/>
</dbReference>
<dbReference type="PANTHER" id="PTHR41930:SF1">
    <property type="entry name" value="DEPHOSPHO-COA KINASE"/>
    <property type="match status" value="1"/>
</dbReference>